<keyword evidence="7" id="KW-0275">Fatty acid biosynthesis</keyword>
<dbReference type="Gene3D" id="3.40.47.10">
    <property type="match status" value="1"/>
</dbReference>
<dbReference type="PROSITE" id="PS00606">
    <property type="entry name" value="KS3_1"/>
    <property type="match status" value="1"/>
</dbReference>
<protein>
    <recommendedName>
        <fullName evidence="2">beta-ketoacyl-[acyl-carrier-protein] synthase I</fullName>
        <ecNumber evidence="2">2.3.1.41</ecNumber>
    </recommendedName>
</protein>
<comment type="similarity">
    <text evidence="1 9">Belongs to the thiolase-like superfamily. Beta-ketoacyl-ACP synthases family.</text>
</comment>
<dbReference type="Pfam" id="PF00109">
    <property type="entry name" value="ketoacyl-synt"/>
    <property type="match status" value="1"/>
</dbReference>
<dbReference type="InterPro" id="IPR000794">
    <property type="entry name" value="Beta-ketoacyl_synthase"/>
</dbReference>
<dbReference type="InterPro" id="IPR016039">
    <property type="entry name" value="Thiolase-like"/>
</dbReference>
<gene>
    <name evidence="11" type="ORF">KSP40_PGU005952</name>
</gene>
<evidence type="ECO:0000256" key="1">
    <source>
        <dbReference type="ARBA" id="ARBA00008467"/>
    </source>
</evidence>
<comment type="caution">
    <text evidence="11">The sequence shown here is derived from an EMBL/GenBank/DDBJ whole genome shotgun (WGS) entry which is preliminary data.</text>
</comment>
<dbReference type="InterPro" id="IPR014031">
    <property type="entry name" value="Ketoacyl_synth_C"/>
</dbReference>
<keyword evidence="3" id="KW-0444">Lipid biosynthesis</keyword>
<keyword evidence="6" id="KW-0443">Lipid metabolism</keyword>
<name>A0ABR2N007_9ASPA</name>
<evidence type="ECO:0000256" key="9">
    <source>
        <dbReference type="RuleBase" id="RU003694"/>
    </source>
</evidence>
<evidence type="ECO:0000256" key="4">
    <source>
        <dbReference type="ARBA" id="ARBA00022679"/>
    </source>
</evidence>
<dbReference type="EC" id="2.3.1.41" evidence="2"/>
<evidence type="ECO:0000256" key="6">
    <source>
        <dbReference type="ARBA" id="ARBA00023098"/>
    </source>
</evidence>
<proteinExistence type="inferred from homology"/>
<dbReference type="InterPro" id="IPR014030">
    <property type="entry name" value="Ketoacyl_synth_N"/>
</dbReference>
<evidence type="ECO:0000313" key="12">
    <source>
        <dbReference type="Proteomes" id="UP001412067"/>
    </source>
</evidence>
<dbReference type="SUPFAM" id="SSF53901">
    <property type="entry name" value="Thiolase-like"/>
    <property type="match status" value="2"/>
</dbReference>
<sequence length="471" mass="50270">MAGTTGHPSPAAAWGEFLANKQGRKSAAVCKPFVRLEMISAMASPTIADPSRRQKDPKKRVVITGMGLVSVFGNDVDRFYDELLRGANGVNMIDRFDTSELAVKFAAQIGTFSSEGYIDRKSDRRLDDCWRYCLVAGNKALKNADLGPQRLKNMDRSRIGALVGAGVGGYMTFAGKVDRMIRRGYHNLSPFFVPCPMTNMGSALLAIDAGLMGPSYSISTACATANCCFFAAANHIRKGEVDVMLAGGTESSIIPMGLAGFAACRALSQRNDDPHKASRPWDKGRDGFVMGEGSGILVMESLEHATKRGANIIAEYLGGAITCDAHHVTDPRSDGLGVTSCITKSLEDAGVSPEEVNYVNAHATSTPAGDVAEVNAIKKVFKDTSEIKMNSTKSMIGHCLGAAGGLEAIATIKAITTGWVHPTINQYCLEPEVTIDTVPNVKQRHEINVAISNSFGFGGHNSVVVFAPFRP</sequence>
<dbReference type="Pfam" id="PF02801">
    <property type="entry name" value="Ketoacyl-synt_C"/>
    <property type="match status" value="1"/>
</dbReference>
<evidence type="ECO:0000256" key="8">
    <source>
        <dbReference type="ARBA" id="ARBA00023315"/>
    </source>
</evidence>
<keyword evidence="4 9" id="KW-0808">Transferase</keyword>
<dbReference type="NCBIfam" id="NF005589">
    <property type="entry name" value="PRK07314.1"/>
    <property type="match status" value="1"/>
</dbReference>
<dbReference type="PROSITE" id="PS52004">
    <property type="entry name" value="KS3_2"/>
    <property type="match status" value="1"/>
</dbReference>
<dbReference type="CDD" id="cd00834">
    <property type="entry name" value="KAS_I_II"/>
    <property type="match status" value="1"/>
</dbReference>
<dbReference type="SMART" id="SM00825">
    <property type="entry name" value="PKS_KS"/>
    <property type="match status" value="1"/>
</dbReference>
<dbReference type="NCBIfam" id="NF004970">
    <property type="entry name" value="PRK06333.1"/>
    <property type="match status" value="1"/>
</dbReference>
<keyword evidence="5" id="KW-0276">Fatty acid metabolism</keyword>
<evidence type="ECO:0000313" key="11">
    <source>
        <dbReference type="EMBL" id="KAK8969807.1"/>
    </source>
</evidence>
<feature type="domain" description="Ketosynthase family 3 (KS3)" evidence="10">
    <location>
        <begin position="58"/>
        <end position="468"/>
    </location>
</feature>
<dbReference type="NCBIfam" id="TIGR03150">
    <property type="entry name" value="fabF"/>
    <property type="match status" value="1"/>
</dbReference>
<dbReference type="InterPro" id="IPR020841">
    <property type="entry name" value="PKS_Beta-ketoAc_synthase_dom"/>
</dbReference>
<organism evidence="11 12">
    <name type="scientific">Platanthera guangdongensis</name>
    <dbReference type="NCBI Taxonomy" id="2320717"/>
    <lineage>
        <taxon>Eukaryota</taxon>
        <taxon>Viridiplantae</taxon>
        <taxon>Streptophyta</taxon>
        <taxon>Embryophyta</taxon>
        <taxon>Tracheophyta</taxon>
        <taxon>Spermatophyta</taxon>
        <taxon>Magnoliopsida</taxon>
        <taxon>Liliopsida</taxon>
        <taxon>Asparagales</taxon>
        <taxon>Orchidaceae</taxon>
        <taxon>Orchidoideae</taxon>
        <taxon>Orchideae</taxon>
        <taxon>Orchidinae</taxon>
        <taxon>Platanthera</taxon>
    </lineage>
</organism>
<evidence type="ECO:0000256" key="7">
    <source>
        <dbReference type="ARBA" id="ARBA00023160"/>
    </source>
</evidence>
<evidence type="ECO:0000256" key="5">
    <source>
        <dbReference type="ARBA" id="ARBA00022832"/>
    </source>
</evidence>
<dbReference type="InterPro" id="IPR018201">
    <property type="entry name" value="Ketoacyl_synth_AS"/>
</dbReference>
<evidence type="ECO:0000256" key="3">
    <source>
        <dbReference type="ARBA" id="ARBA00022516"/>
    </source>
</evidence>
<reference evidence="11 12" key="1">
    <citation type="journal article" date="2022" name="Nat. Plants">
        <title>Genomes of leafy and leafless Platanthera orchids illuminate the evolution of mycoheterotrophy.</title>
        <authorList>
            <person name="Li M.H."/>
            <person name="Liu K.W."/>
            <person name="Li Z."/>
            <person name="Lu H.C."/>
            <person name="Ye Q.L."/>
            <person name="Zhang D."/>
            <person name="Wang J.Y."/>
            <person name="Li Y.F."/>
            <person name="Zhong Z.M."/>
            <person name="Liu X."/>
            <person name="Yu X."/>
            <person name="Liu D.K."/>
            <person name="Tu X.D."/>
            <person name="Liu B."/>
            <person name="Hao Y."/>
            <person name="Liao X.Y."/>
            <person name="Jiang Y.T."/>
            <person name="Sun W.H."/>
            <person name="Chen J."/>
            <person name="Chen Y.Q."/>
            <person name="Ai Y."/>
            <person name="Zhai J.W."/>
            <person name="Wu S.S."/>
            <person name="Zhou Z."/>
            <person name="Hsiao Y.Y."/>
            <person name="Wu W.L."/>
            <person name="Chen Y.Y."/>
            <person name="Lin Y.F."/>
            <person name="Hsu J.L."/>
            <person name="Li C.Y."/>
            <person name="Wang Z.W."/>
            <person name="Zhao X."/>
            <person name="Zhong W.Y."/>
            <person name="Ma X.K."/>
            <person name="Ma L."/>
            <person name="Huang J."/>
            <person name="Chen G.Z."/>
            <person name="Huang M.Z."/>
            <person name="Huang L."/>
            <person name="Peng D.H."/>
            <person name="Luo Y.B."/>
            <person name="Zou S.Q."/>
            <person name="Chen S.P."/>
            <person name="Lan S."/>
            <person name="Tsai W.C."/>
            <person name="Van de Peer Y."/>
            <person name="Liu Z.J."/>
        </authorList>
    </citation>
    <scope>NUCLEOTIDE SEQUENCE [LARGE SCALE GENOMIC DNA]</scope>
    <source>
        <strain evidence="11">Lor288</strain>
    </source>
</reference>
<dbReference type="InterPro" id="IPR017568">
    <property type="entry name" value="3-oxoacyl-ACP_synth-2"/>
</dbReference>
<evidence type="ECO:0000256" key="2">
    <source>
        <dbReference type="ARBA" id="ARBA00013191"/>
    </source>
</evidence>
<accession>A0ABR2N007</accession>
<keyword evidence="8" id="KW-0012">Acyltransferase</keyword>
<evidence type="ECO:0000259" key="10">
    <source>
        <dbReference type="PROSITE" id="PS52004"/>
    </source>
</evidence>
<keyword evidence="12" id="KW-1185">Reference proteome</keyword>
<dbReference type="PANTHER" id="PTHR11712:SF330">
    <property type="entry name" value="BETA-KETOACYL-[ACYL-CARRIER-PROTEIN] SYNTHASE I"/>
    <property type="match status" value="1"/>
</dbReference>
<dbReference type="EMBL" id="JBBWWR010000002">
    <property type="protein sequence ID" value="KAK8969807.1"/>
    <property type="molecule type" value="Genomic_DNA"/>
</dbReference>
<dbReference type="Proteomes" id="UP001412067">
    <property type="component" value="Unassembled WGS sequence"/>
</dbReference>
<dbReference type="PANTHER" id="PTHR11712">
    <property type="entry name" value="POLYKETIDE SYNTHASE-RELATED"/>
    <property type="match status" value="1"/>
</dbReference>